<evidence type="ECO:0000313" key="4">
    <source>
        <dbReference type="Proteomes" id="UP000243502"/>
    </source>
</evidence>
<proteinExistence type="predicted"/>
<keyword evidence="3" id="KW-0378">Hydrolase</keyword>
<dbReference type="InterPro" id="IPR006680">
    <property type="entry name" value="Amidohydro-rel"/>
</dbReference>
<dbReference type="Gene3D" id="3.20.20.140">
    <property type="entry name" value="Metal-dependent hydrolases"/>
    <property type="match status" value="1"/>
</dbReference>
<evidence type="ECO:0000313" key="3">
    <source>
        <dbReference type="EMBL" id="AUT66690.1"/>
    </source>
</evidence>
<accession>A0A2I8F4Q5</accession>
<gene>
    <name evidence="3" type="ORF">C2L65_44685</name>
</gene>
<dbReference type="SUPFAM" id="SSF51556">
    <property type="entry name" value="Metallo-dependent hydrolases"/>
    <property type="match status" value="1"/>
</dbReference>
<evidence type="ECO:0000259" key="2">
    <source>
        <dbReference type="Pfam" id="PF04909"/>
    </source>
</evidence>
<dbReference type="RefSeq" id="WP_042314312.1">
    <property type="nucleotide sequence ID" value="NZ_CP026114.1"/>
</dbReference>
<dbReference type="GO" id="GO:0019748">
    <property type="term" value="P:secondary metabolic process"/>
    <property type="evidence" value="ECO:0007669"/>
    <property type="project" value="TreeGrafter"/>
</dbReference>
<organism evidence="3 4">
    <name type="scientific">Paraburkholderia terrae</name>
    <dbReference type="NCBI Taxonomy" id="311230"/>
    <lineage>
        <taxon>Bacteria</taxon>
        <taxon>Pseudomonadati</taxon>
        <taxon>Pseudomonadota</taxon>
        <taxon>Betaproteobacteria</taxon>
        <taxon>Burkholderiales</taxon>
        <taxon>Burkholderiaceae</taxon>
        <taxon>Paraburkholderia</taxon>
    </lineage>
</organism>
<keyword evidence="1" id="KW-0456">Lyase</keyword>
<dbReference type="GO" id="GO:0005737">
    <property type="term" value="C:cytoplasm"/>
    <property type="evidence" value="ECO:0007669"/>
    <property type="project" value="TreeGrafter"/>
</dbReference>
<dbReference type="KEGG" id="pter:C2L65_44685"/>
<dbReference type="EMBL" id="CP026114">
    <property type="protein sequence ID" value="AUT66690.1"/>
    <property type="molecule type" value="Genomic_DNA"/>
</dbReference>
<name>A0A2I8F4Q5_9BURK</name>
<dbReference type="Proteomes" id="UP000243502">
    <property type="component" value="Chromosome 4"/>
</dbReference>
<dbReference type="PANTHER" id="PTHR21240">
    <property type="entry name" value="2-AMINO-3-CARBOXYLMUCONATE-6-SEMIALDEHYDE DECARBOXYLASE"/>
    <property type="match status" value="1"/>
</dbReference>
<dbReference type="GO" id="GO:0016787">
    <property type="term" value="F:hydrolase activity"/>
    <property type="evidence" value="ECO:0007669"/>
    <property type="project" value="UniProtKB-KW"/>
</dbReference>
<evidence type="ECO:0000256" key="1">
    <source>
        <dbReference type="ARBA" id="ARBA00023239"/>
    </source>
</evidence>
<dbReference type="OrthoDB" id="9799024at2"/>
<feature type="domain" description="Amidohydrolase-related" evidence="2">
    <location>
        <begin position="3"/>
        <end position="324"/>
    </location>
</feature>
<reference evidence="3 4" key="1">
    <citation type="submission" date="2018-01" db="EMBL/GenBank/DDBJ databases">
        <title>Species boundaries and ecological features among Paraburkholderia terrae DSMZ17804T, P. hospita DSMZ17164T and P. caribensis DSMZ13236T.</title>
        <authorList>
            <person name="Pratama A.A."/>
        </authorList>
    </citation>
    <scope>NUCLEOTIDE SEQUENCE [LARGE SCALE GENOMIC DNA]</scope>
    <source>
        <strain evidence="3 4">DSM 17804</strain>
    </source>
</reference>
<dbReference type="PANTHER" id="PTHR21240:SF28">
    <property type="entry name" value="ISO-OROTATE DECARBOXYLASE (EUROFUNG)"/>
    <property type="match status" value="1"/>
</dbReference>
<dbReference type="Pfam" id="PF04909">
    <property type="entry name" value="Amidohydro_2"/>
    <property type="match status" value="1"/>
</dbReference>
<dbReference type="InterPro" id="IPR032466">
    <property type="entry name" value="Metal_Hydrolase"/>
</dbReference>
<dbReference type="AlphaFoldDB" id="A0A2I8F4Q5"/>
<protein>
    <submittedName>
        <fullName evidence="3">Amidohydrolase</fullName>
    </submittedName>
</protein>
<dbReference type="InterPro" id="IPR032465">
    <property type="entry name" value="ACMSD"/>
</dbReference>
<dbReference type="GO" id="GO:0016831">
    <property type="term" value="F:carboxy-lyase activity"/>
    <property type="evidence" value="ECO:0007669"/>
    <property type="project" value="InterPro"/>
</dbReference>
<sequence length="329" mass="37020">MIIDSHAHVVMTDELYRYMSELVASRANPAAPFSGIREEALHAVSNRLIAIMDGVGTDVQFLSPRPYMMLHSIKPATVTAMWTRAVNDAIHAQCQLHPDRFRGVAGLPQFRAESPANCLAELERCVKELGFVGCLLNPDPTEGEEAAPPALGDRFWYPLYEKLVELDVPALIHSASCCNPRESYTLKFINEESISIISLLESRVFEDFPTLKIVVAHGGGAIPYQMGRFRAWAERRGGETFDERVRRLYYDTCNYSPEALEFQFRVLGVDNCLFGTERPGTGTIACKQTGRDFDDLKPAIEAIPWLTPDDKYKIFEGNCRKVYSRAFKD</sequence>